<reference evidence="2" key="1">
    <citation type="submission" date="2020-04" db="EMBL/GenBank/DDBJ databases">
        <authorList>
            <person name="Chiriac C."/>
            <person name="Salcher M."/>
            <person name="Ghai R."/>
            <person name="Kavagutti S V."/>
        </authorList>
    </citation>
    <scope>NUCLEOTIDE SEQUENCE</scope>
</reference>
<organism evidence="2">
    <name type="scientific">uncultured Caudovirales phage</name>
    <dbReference type="NCBI Taxonomy" id="2100421"/>
    <lineage>
        <taxon>Viruses</taxon>
        <taxon>Duplodnaviria</taxon>
        <taxon>Heunggongvirae</taxon>
        <taxon>Uroviricota</taxon>
        <taxon>Caudoviricetes</taxon>
        <taxon>Peduoviridae</taxon>
        <taxon>Maltschvirus</taxon>
        <taxon>Maltschvirus maltsch</taxon>
    </lineage>
</organism>
<dbReference type="PANTHER" id="PTHR12905">
    <property type="entry name" value="METALLOPHOSPHOESTERASE"/>
    <property type="match status" value="1"/>
</dbReference>
<dbReference type="InterPro" id="IPR051693">
    <property type="entry name" value="UPF0046_metallophosphoest"/>
</dbReference>
<dbReference type="CDD" id="cd07379">
    <property type="entry name" value="MPP_239FB"/>
    <property type="match status" value="1"/>
</dbReference>
<gene>
    <name evidence="2" type="ORF">UFOVP410_45</name>
</gene>
<dbReference type="InterPro" id="IPR004843">
    <property type="entry name" value="Calcineurin-like_PHP"/>
</dbReference>
<dbReference type="InterPro" id="IPR029052">
    <property type="entry name" value="Metallo-depent_PP-like"/>
</dbReference>
<sequence>MKIVCISDTHCKHNKLVIPECDVLIFSGDMCSSGELWQVSNFSKWLKKYESNFDRAFVIAGNHDRCFQNMKLAAIEELQLFDKIVYLEDSEFVYNGIKFYGSPWQPMFNNWAFNATRGEKLQNIWSNIPEDTNVLITHGPPHGIGDLVSNIHVGCIDLLHKISTLSNLFLHVFGHIHDGNGHYISEAIPNVNFCNAAICDESYYSSNPAYEVNLINTGSHHFVSVNPISLINTNASD</sequence>
<name>A0A6J5M7Y0_9CAUD</name>
<dbReference type="PANTHER" id="PTHR12905:SF0">
    <property type="entry name" value="CALCINEURIN-LIKE PHOSPHOESTERASE DOMAIN-CONTAINING PROTEIN"/>
    <property type="match status" value="1"/>
</dbReference>
<protein>
    <submittedName>
        <fullName evidence="2">COG2129 Predicted phosphoesterases, related to the Icc protein</fullName>
    </submittedName>
</protein>
<accession>A0A6J5M7Y0</accession>
<dbReference type="SUPFAM" id="SSF56300">
    <property type="entry name" value="Metallo-dependent phosphatases"/>
    <property type="match status" value="1"/>
</dbReference>
<dbReference type="Gene3D" id="3.60.21.10">
    <property type="match status" value="1"/>
</dbReference>
<proteinExistence type="predicted"/>
<dbReference type="GO" id="GO:0016787">
    <property type="term" value="F:hydrolase activity"/>
    <property type="evidence" value="ECO:0007669"/>
    <property type="project" value="InterPro"/>
</dbReference>
<dbReference type="Pfam" id="PF00149">
    <property type="entry name" value="Metallophos"/>
    <property type="match status" value="1"/>
</dbReference>
<dbReference type="EMBL" id="LR796388">
    <property type="protein sequence ID" value="CAB4141206.1"/>
    <property type="molecule type" value="Genomic_DNA"/>
</dbReference>
<feature type="domain" description="Calcineurin-like phosphoesterase" evidence="1">
    <location>
        <begin position="1"/>
        <end position="178"/>
    </location>
</feature>
<evidence type="ECO:0000313" key="2">
    <source>
        <dbReference type="EMBL" id="CAB4141206.1"/>
    </source>
</evidence>
<evidence type="ECO:0000259" key="1">
    <source>
        <dbReference type="Pfam" id="PF00149"/>
    </source>
</evidence>